<keyword evidence="3" id="KW-1185">Reference proteome</keyword>
<feature type="region of interest" description="Disordered" evidence="1">
    <location>
        <begin position="1"/>
        <end position="30"/>
    </location>
</feature>
<feature type="compositionally biased region" description="Basic and acidic residues" evidence="1">
    <location>
        <begin position="1"/>
        <end position="17"/>
    </location>
</feature>
<comment type="caution">
    <text evidence="2">The sequence shown here is derived from an EMBL/GenBank/DDBJ whole genome shotgun (WGS) entry which is preliminary data.</text>
</comment>
<evidence type="ECO:0000256" key="1">
    <source>
        <dbReference type="SAM" id="MobiDB-lite"/>
    </source>
</evidence>
<dbReference type="Proteomes" id="UP000314294">
    <property type="component" value="Unassembled WGS sequence"/>
</dbReference>
<organism evidence="2 3">
    <name type="scientific">Liparis tanakae</name>
    <name type="common">Tanaka's snailfish</name>
    <dbReference type="NCBI Taxonomy" id="230148"/>
    <lineage>
        <taxon>Eukaryota</taxon>
        <taxon>Metazoa</taxon>
        <taxon>Chordata</taxon>
        <taxon>Craniata</taxon>
        <taxon>Vertebrata</taxon>
        <taxon>Euteleostomi</taxon>
        <taxon>Actinopterygii</taxon>
        <taxon>Neopterygii</taxon>
        <taxon>Teleostei</taxon>
        <taxon>Neoteleostei</taxon>
        <taxon>Acanthomorphata</taxon>
        <taxon>Eupercaria</taxon>
        <taxon>Perciformes</taxon>
        <taxon>Cottioidei</taxon>
        <taxon>Cottales</taxon>
        <taxon>Liparidae</taxon>
        <taxon>Liparis</taxon>
    </lineage>
</organism>
<evidence type="ECO:0000313" key="2">
    <source>
        <dbReference type="EMBL" id="TNN74446.1"/>
    </source>
</evidence>
<dbReference type="AlphaFoldDB" id="A0A4Z2I8U4"/>
<gene>
    <name evidence="2" type="ORF">EYF80_015226</name>
</gene>
<proteinExistence type="predicted"/>
<evidence type="ECO:0000313" key="3">
    <source>
        <dbReference type="Proteomes" id="UP000314294"/>
    </source>
</evidence>
<accession>A0A4Z2I8U4</accession>
<protein>
    <submittedName>
        <fullName evidence="2">Uncharacterized protein</fullName>
    </submittedName>
</protein>
<sequence>MATKGHPGEKDKTTERKMARKTKREQRDISNACKKTLNGSLDCERVKTAERQVMVEKEKTFLNRGPESKLRG</sequence>
<name>A0A4Z2I8U4_9TELE</name>
<dbReference type="EMBL" id="SRLO01000113">
    <property type="protein sequence ID" value="TNN74446.1"/>
    <property type="molecule type" value="Genomic_DNA"/>
</dbReference>
<reference evidence="2 3" key="1">
    <citation type="submission" date="2019-03" db="EMBL/GenBank/DDBJ databases">
        <title>First draft genome of Liparis tanakae, snailfish: a comprehensive survey of snailfish specific genes.</title>
        <authorList>
            <person name="Kim W."/>
            <person name="Song I."/>
            <person name="Jeong J.-H."/>
            <person name="Kim D."/>
            <person name="Kim S."/>
            <person name="Ryu S."/>
            <person name="Song J.Y."/>
            <person name="Lee S.K."/>
        </authorList>
    </citation>
    <scope>NUCLEOTIDE SEQUENCE [LARGE SCALE GENOMIC DNA]</scope>
    <source>
        <tissue evidence="2">Muscle</tissue>
    </source>
</reference>